<comment type="caution">
    <text evidence="2">The sequence shown here is derived from an EMBL/GenBank/DDBJ whole genome shotgun (WGS) entry which is preliminary data.</text>
</comment>
<dbReference type="Pfam" id="PF08530">
    <property type="entry name" value="PepX_C"/>
    <property type="match status" value="1"/>
</dbReference>
<dbReference type="EMBL" id="PXOA01000310">
    <property type="protein sequence ID" value="RFU77025.1"/>
    <property type="molecule type" value="Genomic_DNA"/>
</dbReference>
<accession>A0A395NLQ4</accession>
<name>A0A395NLQ4_TRIAR</name>
<evidence type="ECO:0000259" key="1">
    <source>
        <dbReference type="SMART" id="SM00939"/>
    </source>
</evidence>
<sequence>MPRPQASWGNYSTGISFASDIATFEQAPAVRAVFRELGHSFQSAEEARNHLRRSQAGIKALTGGNQGSQGRPDFYPRMELPRCARISPQRCCKISGATKARAWVPRGYIVVWAPGMTSIIKAAGHSLLTLPASTSPCWRREHDEHYPSSSGFEAFSKLSSRVKRLMVMDATYTGYMYKDFQPDLEAFFDQHFRGKKLPEEPPTVRMPLPNTEHREMFLEAGVDTGVGHMSARLPGQKKGVVEYSADVQAGAKKLPMAVFESAPLDEELELVGHFRATLWVSSTTSDADIFVALRVMDGERPWHAHRHGDAQPLVPDEVVKIDVEIMPATGRVQKGYRPRVEISPAEGPGYPPGWERDYEASYPRSATNRIFTGASFPGSIALPVVPHQNS</sequence>
<evidence type="ECO:0000313" key="3">
    <source>
        <dbReference type="Proteomes" id="UP000266272"/>
    </source>
</evidence>
<dbReference type="SUPFAM" id="SSF49785">
    <property type="entry name" value="Galactose-binding domain-like"/>
    <property type="match status" value="1"/>
</dbReference>
<dbReference type="InterPro" id="IPR008979">
    <property type="entry name" value="Galactose-bd-like_sf"/>
</dbReference>
<proteinExistence type="predicted"/>
<dbReference type="InterPro" id="IPR013736">
    <property type="entry name" value="Xaa-Pro_dipept_C"/>
</dbReference>
<dbReference type="OrthoDB" id="4886793at2759"/>
<reference evidence="2 3" key="1">
    <citation type="journal article" date="2018" name="PLoS Pathog.">
        <title>Evolution of structural diversity of trichothecenes, a family of toxins produced by plant pathogenic and entomopathogenic fungi.</title>
        <authorList>
            <person name="Proctor R.H."/>
            <person name="McCormick S.P."/>
            <person name="Kim H.S."/>
            <person name="Cardoza R.E."/>
            <person name="Stanley A.M."/>
            <person name="Lindo L."/>
            <person name="Kelly A."/>
            <person name="Brown D.W."/>
            <person name="Lee T."/>
            <person name="Vaughan M.M."/>
            <person name="Alexander N.J."/>
            <person name="Busman M."/>
            <person name="Gutierrez S."/>
        </authorList>
    </citation>
    <scope>NUCLEOTIDE SEQUENCE [LARGE SCALE GENOMIC DNA]</scope>
    <source>
        <strain evidence="2 3">IBT 40837</strain>
    </source>
</reference>
<keyword evidence="3" id="KW-1185">Reference proteome</keyword>
<dbReference type="Proteomes" id="UP000266272">
    <property type="component" value="Unassembled WGS sequence"/>
</dbReference>
<dbReference type="SMART" id="SM00939">
    <property type="entry name" value="PepX_C"/>
    <property type="match status" value="1"/>
</dbReference>
<dbReference type="GO" id="GO:0008239">
    <property type="term" value="F:dipeptidyl-peptidase activity"/>
    <property type="evidence" value="ECO:0007669"/>
    <property type="project" value="InterPro"/>
</dbReference>
<dbReference type="AlphaFoldDB" id="A0A395NLQ4"/>
<organism evidence="2 3">
    <name type="scientific">Trichoderma arundinaceum</name>
    <dbReference type="NCBI Taxonomy" id="490622"/>
    <lineage>
        <taxon>Eukaryota</taxon>
        <taxon>Fungi</taxon>
        <taxon>Dikarya</taxon>
        <taxon>Ascomycota</taxon>
        <taxon>Pezizomycotina</taxon>
        <taxon>Sordariomycetes</taxon>
        <taxon>Hypocreomycetidae</taxon>
        <taxon>Hypocreales</taxon>
        <taxon>Hypocreaceae</taxon>
        <taxon>Trichoderma</taxon>
    </lineage>
</organism>
<protein>
    <recommendedName>
        <fullName evidence="1">Xaa-Pro dipeptidyl-peptidase C-terminal domain-containing protein</fullName>
    </recommendedName>
</protein>
<gene>
    <name evidence="2" type="ORF">TARUN_5204</name>
</gene>
<evidence type="ECO:0000313" key="2">
    <source>
        <dbReference type="EMBL" id="RFU77025.1"/>
    </source>
</evidence>
<dbReference type="STRING" id="490622.A0A395NLQ4"/>
<feature type="domain" description="Xaa-Pro dipeptidyl-peptidase C-terminal" evidence="1">
    <location>
        <begin position="185"/>
        <end position="381"/>
    </location>
</feature>
<dbReference type="Gene3D" id="2.60.120.260">
    <property type="entry name" value="Galactose-binding domain-like"/>
    <property type="match status" value="1"/>
</dbReference>